<evidence type="ECO:0000256" key="1">
    <source>
        <dbReference type="SAM" id="MobiDB-lite"/>
    </source>
</evidence>
<evidence type="ECO:0000313" key="2">
    <source>
        <dbReference type="EMBL" id="KAJ7010831.1"/>
    </source>
</evidence>
<dbReference type="EMBL" id="JAQIZT010000001">
    <property type="protein sequence ID" value="KAJ7010831.1"/>
    <property type="molecule type" value="Genomic_DNA"/>
</dbReference>
<dbReference type="Proteomes" id="UP001164929">
    <property type="component" value="Chromosome 1"/>
</dbReference>
<comment type="caution">
    <text evidence="2">The sequence shown here is derived from an EMBL/GenBank/DDBJ whole genome shotgun (WGS) entry which is preliminary data.</text>
</comment>
<organism evidence="2 3">
    <name type="scientific">Populus alba x Populus x berolinensis</name>
    <dbReference type="NCBI Taxonomy" id="444605"/>
    <lineage>
        <taxon>Eukaryota</taxon>
        <taxon>Viridiplantae</taxon>
        <taxon>Streptophyta</taxon>
        <taxon>Embryophyta</taxon>
        <taxon>Tracheophyta</taxon>
        <taxon>Spermatophyta</taxon>
        <taxon>Magnoliopsida</taxon>
        <taxon>eudicotyledons</taxon>
        <taxon>Gunneridae</taxon>
        <taxon>Pentapetalae</taxon>
        <taxon>rosids</taxon>
        <taxon>fabids</taxon>
        <taxon>Malpighiales</taxon>
        <taxon>Salicaceae</taxon>
        <taxon>Saliceae</taxon>
        <taxon>Populus</taxon>
    </lineage>
</organism>
<reference evidence="2 3" key="1">
    <citation type="journal article" date="2023" name="Mol. Ecol. Resour.">
        <title>Chromosome-level genome assembly of a triploid poplar Populus alba 'Berolinensis'.</title>
        <authorList>
            <person name="Chen S."/>
            <person name="Yu Y."/>
            <person name="Wang X."/>
            <person name="Wang S."/>
            <person name="Zhang T."/>
            <person name="Zhou Y."/>
            <person name="He R."/>
            <person name="Meng N."/>
            <person name="Wang Y."/>
            <person name="Liu W."/>
            <person name="Liu Z."/>
            <person name="Liu J."/>
            <person name="Guo Q."/>
            <person name="Huang H."/>
            <person name="Sederoff R.R."/>
            <person name="Wang G."/>
            <person name="Qu G."/>
            <person name="Chen S."/>
        </authorList>
    </citation>
    <scope>NUCLEOTIDE SEQUENCE [LARGE SCALE GENOMIC DNA]</scope>
    <source>
        <strain evidence="2">SC-2020</strain>
    </source>
</reference>
<evidence type="ECO:0000313" key="3">
    <source>
        <dbReference type="Proteomes" id="UP001164929"/>
    </source>
</evidence>
<sequence>MFRGRSRPRKRKSYEPQRGNLQWEDGPCLESASRSPELDFSIFKASSCKINSKTQDLSFRLAQVSQRPEVVASGSTVPVATAGSPSTVNGTLVPQQNKRNHAHRGARTHDHKVKSLALYQLS</sequence>
<feature type="region of interest" description="Disordered" evidence="1">
    <location>
        <begin position="72"/>
        <end position="112"/>
    </location>
</feature>
<accession>A0AAD6RL58</accession>
<name>A0AAD6RL58_9ROSI</name>
<feature type="compositionally biased region" description="Basic residues" evidence="1">
    <location>
        <begin position="1"/>
        <end position="12"/>
    </location>
</feature>
<proteinExistence type="predicted"/>
<keyword evidence="3" id="KW-1185">Reference proteome</keyword>
<feature type="compositionally biased region" description="Polar residues" evidence="1">
    <location>
        <begin position="73"/>
        <end position="97"/>
    </location>
</feature>
<feature type="compositionally biased region" description="Basic residues" evidence="1">
    <location>
        <begin position="98"/>
        <end position="112"/>
    </location>
</feature>
<feature type="region of interest" description="Disordered" evidence="1">
    <location>
        <begin position="1"/>
        <end position="28"/>
    </location>
</feature>
<protein>
    <submittedName>
        <fullName evidence="2">Uncharacterized protein</fullName>
    </submittedName>
</protein>
<dbReference type="AlphaFoldDB" id="A0AAD6RL58"/>
<gene>
    <name evidence="2" type="ORF">NC653_001328</name>
</gene>